<dbReference type="AlphaFoldDB" id="I4IU48"/>
<reference evidence="1 2" key="1">
    <citation type="submission" date="2012-04" db="EMBL/GenBank/DDBJ databases">
        <authorList>
            <person name="Genoscope - CEA"/>
        </authorList>
    </citation>
    <scope>NUCLEOTIDE SEQUENCE [LARGE SCALE GENOMIC DNA]</scope>
    <source>
        <strain evidence="1 2">9701</strain>
    </source>
</reference>
<protein>
    <submittedName>
        <fullName evidence="1">Uncharacterized protein</fullName>
    </submittedName>
</protein>
<dbReference type="GO" id="GO:0006355">
    <property type="term" value="P:regulation of DNA-templated transcription"/>
    <property type="evidence" value="ECO:0007669"/>
    <property type="project" value="InterPro"/>
</dbReference>
<evidence type="ECO:0000313" key="2">
    <source>
        <dbReference type="Proteomes" id="UP000004047"/>
    </source>
</evidence>
<comment type="caution">
    <text evidence="1">The sequence shown here is derived from an EMBL/GenBank/DDBJ whole genome shotgun (WGS) entry which is preliminary data.</text>
</comment>
<proteinExistence type="predicted"/>
<dbReference type="Proteomes" id="UP000004047">
    <property type="component" value="Unassembled WGS sequence"/>
</dbReference>
<name>I4IU48_MICAE</name>
<sequence>MVSKIRKQIYIEAQQDNLLKESARRTGLSEAEIIRQAIDRHVSSVTSPTADSIARENEKAFLANLENQNLLPRLQDLSRDEKLQLIKLLVRDLETSEIDSDRVLLSRLAGTWTEADETQFLQNTEAFREIEESLWT</sequence>
<gene>
    <name evidence="1" type="ORF">MICAK_3530004</name>
</gene>
<accession>I4IU48</accession>
<dbReference type="HOGENOM" id="CLU_2058675_0_0_3"/>
<dbReference type="RefSeq" id="WP_002803481.1">
    <property type="nucleotide sequence ID" value="NZ_HE974191.1"/>
</dbReference>
<evidence type="ECO:0000313" key="1">
    <source>
        <dbReference type="EMBL" id="CCI37822.1"/>
    </source>
</evidence>
<organism evidence="1 2">
    <name type="scientific">Microcystis aeruginosa PCC 9701</name>
    <dbReference type="NCBI Taxonomy" id="721123"/>
    <lineage>
        <taxon>Bacteria</taxon>
        <taxon>Bacillati</taxon>
        <taxon>Cyanobacteriota</taxon>
        <taxon>Cyanophyceae</taxon>
        <taxon>Oscillatoriophycideae</taxon>
        <taxon>Chroococcales</taxon>
        <taxon>Microcystaceae</taxon>
        <taxon>Microcystis</taxon>
    </lineage>
</organism>
<dbReference type="EMBL" id="CAIQ01000283">
    <property type="protein sequence ID" value="CCI37822.1"/>
    <property type="molecule type" value="Genomic_DNA"/>
</dbReference>